<dbReference type="GO" id="GO:0016052">
    <property type="term" value="P:carbohydrate catabolic process"/>
    <property type="evidence" value="ECO:0007669"/>
    <property type="project" value="InterPro"/>
</dbReference>
<keyword evidence="3" id="KW-1185">Reference proteome</keyword>
<evidence type="ECO:0000259" key="1">
    <source>
        <dbReference type="Pfam" id="PF06452"/>
    </source>
</evidence>
<dbReference type="GO" id="GO:0030246">
    <property type="term" value="F:carbohydrate binding"/>
    <property type="evidence" value="ECO:0007669"/>
    <property type="project" value="InterPro"/>
</dbReference>
<evidence type="ECO:0000313" key="2">
    <source>
        <dbReference type="EMBL" id="KAB5488194.1"/>
    </source>
</evidence>
<dbReference type="OrthoDB" id="9801646at2"/>
<proteinExistence type="predicted"/>
<dbReference type="Pfam" id="PF06452">
    <property type="entry name" value="CBM9_1"/>
    <property type="match status" value="1"/>
</dbReference>
<feature type="domain" description="Carbohydrate-binding" evidence="1">
    <location>
        <begin position="16"/>
        <end position="214"/>
    </location>
</feature>
<dbReference type="SUPFAM" id="SSF49344">
    <property type="entry name" value="CBD9-like"/>
    <property type="match status" value="1"/>
</dbReference>
<dbReference type="Gene3D" id="2.60.40.1190">
    <property type="match status" value="1"/>
</dbReference>
<dbReference type="EMBL" id="VNIK02000006">
    <property type="protein sequence ID" value="KAB5488194.1"/>
    <property type="molecule type" value="Genomic_DNA"/>
</dbReference>
<name>A0A5N5ISM4_9FLAO</name>
<organism evidence="2 3">
    <name type="scientific">Flagellimonas hadalis</name>
    <dbReference type="NCBI Taxonomy" id="2597517"/>
    <lineage>
        <taxon>Bacteria</taxon>
        <taxon>Pseudomonadati</taxon>
        <taxon>Bacteroidota</taxon>
        <taxon>Flavobacteriia</taxon>
        <taxon>Flavobacteriales</taxon>
        <taxon>Flavobacteriaceae</taxon>
        <taxon>Flagellimonas</taxon>
    </lineage>
</organism>
<reference evidence="2" key="1">
    <citation type="submission" date="2019-10" db="EMBL/GenBank/DDBJ databases">
        <title>Muricauda hadale sp. nov., a piezophilic bacterium isolated from hadopelagic water of the Mariana Trench.</title>
        <authorList>
            <person name="Wei Y."/>
        </authorList>
    </citation>
    <scope>NUCLEOTIDE SEQUENCE [LARGE SCALE GENOMIC DNA]</scope>
    <source>
        <strain evidence="2">MT-229</strain>
    </source>
</reference>
<dbReference type="Proteomes" id="UP000319204">
    <property type="component" value="Unassembled WGS sequence"/>
</dbReference>
<evidence type="ECO:0000313" key="3">
    <source>
        <dbReference type="Proteomes" id="UP000319204"/>
    </source>
</evidence>
<dbReference type="CDD" id="cd09620">
    <property type="entry name" value="CBM9_like_3"/>
    <property type="match status" value="1"/>
</dbReference>
<dbReference type="InterPro" id="IPR010502">
    <property type="entry name" value="Carb-bd_dom_fam9"/>
</dbReference>
<dbReference type="RefSeq" id="WP_151890478.1">
    <property type="nucleotide sequence ID" value="NZ_VNIK02000006.1"/>
</dbReference>
<protein>
    <recommendedName>
        <fullName evidence="1">Carbohydrate-binding domain-containing protein</fullName>
    </recommendedName>
</protein>
<dbReference type="AlphaFoldDB" id="A0A5N5ISM4"/>
<comment type="caution">
    <text evidence="2">The sequence shown here is derived from an EMBL/GenBank/DDBJ whole genome shotgun (WGS) entry which is preliminary data.</text>
</comment>
<dbReference type="GO" id="GO:0004553">
    <property type="term" value="F:hydrolase activity, hydrolyzing O-glycosyl compounds"/>
    <property type="evidence" value="ECO:0007669"/>
    <property type="project" value="InterPro"/>
</dbReference>
<gene>
    <name evidence="2" type="ORF">FOT42_010230</name>
</gene>
<accession>A0A5N5ISM4</accession>
<sequence length="215" mass="24725">MGEDTADIYEVRAITDGTVKDGFWKSLPILTDFKQPWNSGFIQKTAFKACHDKDWLYLNYRVEDSSVHVQKISGHKLEVVHGDRVEIFFKTDALLKTYYCLEVDPDGRILDYTAAFYRKFDYEWSWPEGHLSAKAGRTDSGYWVELKVSLKSLQDLDILKNGAIGAGIYRGDCRNLGHFPVNESEFVWITWVDPMTEEPDFHVPSSFGRLKLLGL</sequence>